<protein>
    <submittedName>
        <fullName evidence="2">Uncharacterized protein</fullName>
    </submittedName>
</protein>
<dbReference type="Gene3D" id="3.30.420.240">
    <property type="match status" value="1"/>
</dbReference>
<evidence type="ECO:0000256" key="1">
    <source>
        <dbReference type="SAM" id="MobiDB-lite"/>
    </source>
</evidence>
<evidence type="ECO:0000313" key="2">
    <source>
        <dbReference type="EMBL" id="BBU85074.1"/>
    </source>
</evidence>
<dbReference type="AlphaFoldDB" id="A0A8S0FWH6"/>
<proteinExistence type="predicted"/>
<sequence>MPPVKAALEDGNLVDLPKDEDTLDDLRAVQVVNGVPRVPEQRSKAKADGGKRHGDSAIALALAYFASREINKGPVKASSRRRRQAARMLEGF</sequence>
<feature type="region of interest" description="Disordered" evidence="1">
    <location>
        <begin position="73"/>
        <end position="92"/>
    </location>
</feature>
<evidence type="ECO:0000313" key="3">
    <source>
        <dbReference type="Proteomes" id="UP000467488"/>
    </source>
</evidence>
<gene>
    <name evidence="2" type="ORF">EIMP300_64740</name>
</gene>
<reference evidence="2 3" key="1">
    <citation type="submission" date="2020-01" db="EMBL/GenBank/DDBJ databases">
        <title>Dynamics of blaIMP-6 dissemination in carbapenem resistant Enterobacteriacea isolated from regional surveillance in Osaka, Japan.</title>
        <authorList>
            <person name="Abe R."/>
            <person name="Akeda Y."/>
            <person name="Sugawara Y."/>
            <person name="Yamamoto N."/>
            <person name="Tomono K."/>
            <person name="Takeuchi D."/>
            <person name="Kawahara R."/>
            <person name="Hamada S."/>
        </authorList>
    </citation>
    <scope>NUCLEOTIDE SEQUENCE [LARGE SCALE GENOMIC DNA]</scope>
    <source>
        <strain evidence="2 3">E300</strain>
    </source>
</reference>
<accession>A0A8S0FWH6</accession>
<organism evidence="2 3">
    <name type="scientific">Escherichia coli</name>
    <dbReference type="NCBI Taxonomy" id="562"/>
    <lineage>
        <taxon>Bacteria</taxon>
        <taxon>Pseudomonadati</taxon>
        <taxon>Pseudomonadota</taxon>
        <taxon>Gammaproteobacteria</taxon>
        <taxon>Enterobacterales</taxon>
        <taxon>Enterobacteriaceae</taxon>
        <taxon>Escherichia</taxon>
    </lineage>
</organism>
<dbReference type="Proteomes" id="UP000467488">
    <property type="component" value="Chromosome"/>
</dbReference>
<dbReference type="EMBL" id="AP022360">
    <property type="protein sequence ID" value="BBU85074.1"/>
    <property type="molecule type" value="Genomic_DNA"/>
</dbReference>
<name>A0A8S0FWH6_ECOLX</name>